<dbReference type="Proteomes" id="UP000809349">
    <property type="component" value="Unassembled WGS sequence"/>
</dbReference>
<reference evidence="1 2" key="1">
    <citation type="submission" date="2021-08" db="EMBL/GenBank/DDBJ databases">
        <title>Massilia sp. R798.</title>
        <authorList>
            <person name="Baek J.H."/>
            <person name="Jung H.S."/>
            <person name="Kim K.R."/>
            <person name="Jeon C.O."/>
        </authorList>
    </citation>
    <scope>NUCLEOTIDE SEQUENCE [LARGE SCALE GENOMIC DNA]</scope>
    <source>
        <strain evidence="1 2">R798</strain>
    </source>
</reference>
<proteinExistence type="predicted"/>
<evidence type="ECO:0000313" key="2">
    <source>
        <dbReference type="Proteomes" id="UP000809349"/>
    </source>
</evidence>
<sequence length="84" mass="8880">MPGDVLFEGEANHHRRTDRGWTYCIQVVTNDGELLLLESGFCAAKAALKAQGMAPELLQGSGDIAAMVRIALGVRAGLNVTAPD</sequence>
<keyword evidence="2" id="KW-1185">Reference proteome</keyword>
<evidence type="ECO:0000313" key="1">
    <source>
        <dbReference type="EMBL" id="MBZ2206518.1"/>
    </source>
</evidence>
<accession>A0ABS7SK01</accession>
<gene>
    <name evidence="1" type="ORF">I4X03_004505</name>
</gene>
<evidence type="ECO:0008006" key="3">
    <source>
        <dbReference type="Google" id="ProtNLM"/>
    </source>
</evidence>
<protein>
    <recommendedName>
        <fullName evidence="3">DUF1508 domain-containing protein</fullName>
    </recommendedName>
</protein>
<dbReference type="RefSeq" id="WP_223466367.1">
    <property type="nucleotide sequence ID" value="NZ_JAFBIL020000002.1"/>
</dbReference>
<comment type="caution">
    <text evidence="1">The sequence shown here is derived from an EMBL/GenBank/DDBJ whole genome shotgun (WGS) entry which is preliminary data.</text>
</comment>
<organism evidence="1 2">
    <name type="scientific">Massilia soli</name>
    <dbReference type="NCBI Taxonomy" id="2792854"/>
    <lineage>
        <taxon>Bacteria</taxon>
        <taxon>Pseudomonadati</taxon>
        <taxon>Pseudomonadota</taxon>
        <taxon>Betaproteobacteria</taxon>
        <taxon>Burkholderiales</taxon>
        <taxon>Oxalobacteraceae</taxon>
        <taxon>Telluria group</taxon>
        <taxon>Massilia</taxon>
    </lineage>
</organism>
<name>A0ABS7SK01_9BURK</name>
<dbReference type="EMBL" id="JAFBIL020000002">
    <property type="protein sequence ID" value="MBZ2206518.1"/>
    <property type="molecule type" value="Genomic_DNA"/>
</dbReference>